<gene>
    <name evidence="4" type="ORF">M0R89_15335</name>
</gene>
<proteinExistence type="predicted"/>
<dbReference type="GO" id="GO:0016787">
    <property type="term" value="F:hydrolase activity"/>
    <property type="evidence" value="ECO:0007669"/>
    <property type="project" value="UniProtKB-KW"/>
</dbReference>
<feature type="region of interest" description="Disordered" evidence="2">
    <location>
        <begin position="86"/>
        <end position="119"/>
    </location>
</feature>
<protein>
    <submittedName>
        <fullName evidence="4">NUDIX hydrolase</fullName>
    </submittedName>
</protein>
<dbReference type="InterPro" id="IPR015797">
    <property type="entry name" value="NUDIX_hydrolase-like_dom_sf"/>
</dbReference>
<sequence>MVEVRALTTDAVIVLDGEVLLLERDHPPFDGYWVLPGGVVERDETAREACVRETREEVGLDVTVEEFVGLYDDPDRDERGNVSAAYRCTPATDDPPVPREEARQVATFDPTDLPGMGFDNERIVTDALHE</sequence>
<dbReference type="Pfam" id="PF00293">
    <property type="entry name" value="NUDIX"/>
    <property type="match status" value="1"/>
</dbReference>
<reference evidence="4 5" key="1">
    <citation type="submission" date="2022-04" db="EMBL/GenBank/DDBJ databases">
        <title>Diverse halophilic archaea isolated from saline environments.</title>
        <authorList>
            <person name="Cui H.-L."/>
        </authorList>
    </citation>
    <scope>NUCLEOTIDE SEQUENCE [LARGE SCALE GENOMIC DNA]</scope>
    <source>
        <strain evidence="4 5">XZYJT49</strain>
    </source>
</reference>
<dbReference type="InterPro" id="IPR000086">
    <property type="entry name" value="NUDIX_hydrolase_dom"/>
</dbReference>
<dbReference type="PROSITE" id="PS00893">
    <property type="entry name" value="NUDIX_BOX"/>
    <property type="match status" value="1"/>
</dbReference>
<keyword evidence="1 4" id="KW-0378">Hydrolase</keyword>
<keyword evidence="5" id="KW-1185">Reference proteome</keyword>
<dbReference type="Gene3D" id="3.90.79.10">
    <property type="entry name" value="Nucleoside Triphosphate Pyrophosphohydrolase"/>
    <property type="match status" value="1"/>
</dbReference>
<dbReference type="RefSeq" id="WP_248649953.1">
    <property type="nucleotide sequence ID" value="NZ_CP096659.1"/>
</dbReference>
<dbReference type="SUPFAM" id="SSF55811">
    <property type="entry name" value="Nudix"/>
    <property type="match status" value="1"/>
</dbReference>
<accession>A0A8U0HT18</accession>
<feature type="domain" description="Nudix hydrolase" evidence="3">
    <location>
        <begin position="4"/>
        <end position="130"/>
    </location>
</feature>
<dbReference type="PANTHER" id="PTHR43736:SF1">
    <property type="entry name" value="DIHYDRONEOPTERIN TRIPHOSPHATE DIPHOSPHATASE"/>
    <property type="match status" value="1"/>
</dbReference>
<evidence type="ECO:0000313" key="4">
    <source>
        <dbReference type="EMBL" id="UPV73903.1"/>
    </source>
</evidence>
<dbReference type="PRINTS" id="PR00502">
    <property type="entry name" value="NUDIXFAMILY"/>
</dbReference>
<dbReference type="EMBL" id="CP096659">
    <property type="protein sequence ID" value="UPV73903.1"/>
    <property type="molecule type" value="Genomic_DNA"/>
</dbReference>
<dbReference type="PANTHER" id="PTHR43736">
    <property type="entry name" value="ADP-RIBOSE PYROPHOSPHATASE"/>
    <property type="match status" value="1"/>
</dbReference>
<organism evidence="4 5">
    <name type="scientific">Halorussus limi</name>
    <dbReference type="NCBI Taxonomy" id="2938695"/>
    <lineage>
        <taxon>Archaea</taxon>
        <taxon>Methanobacteriati</taxon>
        <taxon>Methanobacteriota</taxon>
        <taxon>Stenosarchaea group</taxon>
        <taxon>Halobacteria</taxon>
        <taxon>Halobacteriales</taxon>
        <taxon>Haladaptataceae</taxon>
        <taxon>Halorussus</taxon>
    </lineage>
</organism>
<dbReference type="InterPro" id="IPR020476">
    <property type="entry name" value="Nudix_hydrolase"/>
</dbReference>
<dbReference type="Proteomes" id="UP000830729">
    <property type="component" value="Chromosome"/>
</dbReference>
<dbReference type="PROSITE" id="PS51462">
    <property type="entry name" value="NUDIX"/>
    <property type="match status" value="1"/>
</dbReference>
<dbReference type="KEGG" id="halx:M0R89_15335"/>
<evidence type="ECO:0000259" key="3">
    <source>
        <dbReference type="PROSITE" id="PS51462"/>
    </source>
</evidence>
<dbReference type="InterPro" id="IPR020084">
    <property type="entry name" value="NUDIX_hydrolase_CS"/>
</dbReference>
<dbReference type="GeneID" id="72186600"/>
<dbReference type="AlphaFoldDB" id="A0A8U0HT18"/>
<evidence type="ECO:0000313" key="5">
    <source>
        <dbReference type="Proteomes" id="UP000830729"/>
    </source>
</evidence>
<name>A0A8U0HT18_9EURY</name>
<dbReference type="CDD" id="cd18873">
    <property type="entry name" value="NUDIX_NadM_like"/>
    <property type="match status" value="1"/>
</dbReference>
<evidence type="ECO:0000256" key="1">
    <source>
        <dbReference type="ARBA" id="ARBA00022801"/>
    </source>
</evidence>
<evidence type="ECO:0000256" key="2">
    <source>
        <dbReference type="SAM" id="MobiDB-lite"/>
    </source>
</evidence>